<protein>
    <recommendedName>
        <fullName evidence="4">Secreted protein</fullName>
    </recommendedName>
</protein>
<dbReference type="KEGG" id="asip:AQUSIP_16960"/>
<dbReference type="AlphaFoldDB" id="A0A5E4PHJ4"/>
<evidence type="ECO:0000256" key="1">
    <source>
        <dbReference type="SAM" id="SignalP"/>
    </source>
</evidence>
<organism evidence="2 3">
    <name type="scientific">Aquicella siphonis</name>
    <dbReference type="NCBI Taxonomy" id="254247"/>
    <lineage>
        <taxon>Bacteria</taxon>
        <taxon>Pseudomonadati</taxon>
        <taxon>Pseudomonadota</taxon>
        <taxon>Gammaproteobacteria</taxon>
        <taxon>Legionellales</taxon>
        <taxon>Coxiellaceae</taxon>
        <taxon>Aquicella</taxon>
    </lineage>
</organism>
<keyword evidence="3" id="KW-1185">Reference proteome</keyword>
<sequence>MTVKKMQNKLIPALIVSAFVLSAGVSSSAHAEYYLVYPGSELYVTCNYGCFQPCYQACYQTPVHYFHSVAPKRHYEKGSGEMAEYSWISAP</sequence>
<proteinExistence type="predicted"/>
<evidence type="ECO:0000313" key="2">
    <source>
        <dbReference type="EMBL" id="VVC76384.1"/>
    </source>
</evidence>
<feature type="chain" id="PRO_5023050330" description="Secreted protein" evidence="1">
    <location>
        <begin position="32"/>
        <end position="91"/>
    </location>
</feature>
<accession>A0A5E4PHJ4</accession>
<name>A0A5E4PHJ4_9COXI</name>
<gene>
    <name evidence="2" type="ORF">AQUSIP_16960</name>
</gene>
<dbReference type="RefSeq" id="WP_148339631.1">
    <property type="nucleotide sequence ID" value="NZ_LR699119.1"/>
</dbReference>
<evidence type="ECO:0008006" key="4">
    <source>
        <dbReference type="Google" id="ProtNLM"/>
    </source>
</evidence>
<dbReference type="EMBL" id="LR699119">
    <property type="protein sequence ID" value="VVC76384.1"/>
    <property type="molecule type" value="Genomic_DNA"/>
</dbReference>
<feature type="signal peptide" evidence="1">
    <location>
        <begin position="1"/>
        <end position="31"/>
    </location>
</feature>
<evidence type="ECO:0000313" key="3">
    <source>
        <dbReference type="Proteomes" id="UP000324194"/>
    </source>
</evidence>
<keyword evidence="1" id="KW-0732">Signal</keyword>
<dbReference type="Proteomes" id="UP000324194">
    <property type="component" value="Chromosome 1"/>
</dbReference>
<reference evidence="2 3" key="1">
    <citation type="submission" date="2019-08" db="EMBL/GenBank/DDBJ databases">
        <authorList>
            <person name="Guy L."/>
        </authorList>
    </citation>
    <scope>NUCLEOTIDE SEQUENCE [LARGE SCALE GENOMIC DNA]</scope>
    <source>
        <strain evidence="2 3">SGT-108</strain>
    </source>
</reference>